<evidence type="ECO:0000256" key="3">
    <source>
        <dbReference type="ARBA" id="ARBA00023163"/>
    </source>
</evidence>
<dbReference type="InterPro" id="IPR011663">
    <property type="entry name" value="UTRA"/>
</dbReference>
<keyword evidence="2" id="KW-0238">DNA-binding</keyword>
<dbReference type="SUPFAM" id="SSF46785">
    <property type="entry name" value="Winged helix' DNA-binding domain"/>
    <property type="match status" value="1"/>
</dbReference>
<evidence type="ECO:0000256" key="1">
    <source>
        <dbReference type="ARBA" id="ARBA00023015"/>
    </source>
</evidence>
<dbReference type="InterPro" id="IPR000524">
    <property type="entry name" value="Tscrpt_reg_HTH_GntR"/>
</dbReference>
<dbReference type="InterPro" id="IPR036390">
    <property type="entry name" value="WH_DNA-bd_sf"/>
</dbReference>
<dbReference type="EMBL" id="LQBL01000028">
    <property type="protein sequence ID" value="KUG53777.1"/>
    <property type="molecule type" value="Genomic_DNA"/>
</dbReference>
<name>A0A0W8I6M3_9MICO</name>
<dbReference type="GO" id="GO:0003700">
    <property type="term" value="F:DNA-binding transcription factor activity"/>
    <property type="evidence" value="ECO:0007669"/>
    <property type="project" value="InterPro"/>
</dbReference>
<reference evidence="5 6" key="1">
    <citation type="submission" date="2015-12" db="EMBL/GenBank/DDBJ databases">
        <title>Serinicoccus chungangenesis strain CD08_5 genome sequencing and assembly.</title>
        <authorList>
            <person name="Chander A.M."/>
            <person name="Kaur G."/>
            <person name="Nair G.R."/>
            <person name="Dhawan D.K."/>
            <person name="Kochhar R.K."/>
            <person name="Mayilraj S."/>
            <person name="Bhadada S.K."/>
        </authorList>
    </citation>
    <scope>NUCLEOTIDE SEQUENCE [LARGE SCALE GENOMIC DNA]</scope>
    <source>
        <strain evidence="5 6">CD08_5</strain>
    </source>
</reference>
<organism evidence="5 6">
    <name type="scientific">Serinicoccus chungangensis</name>
    <dbReference type="NCBI Taxonomy" id="767452"/>
    <lineage>
        <taxon>Bacteria</taxon>
        <taxon>Bacillati</taxon>
        <taxon>Actinomycetota</taxon>
        <taxon>Actinomycetes</taxon>
        <taxon>Micrococcales</taxon>
        <taxon>Ornithinimicrobiaceae</taxon>
        <taxon>Serinicoccus</taxon>
    </lineage>
</organism>
<dbReference type="AlphaFoldDB" id="A0A0W8I6M3"/>
<dbReference type="PANTHER" id="PTHR44846:SF1">
    <property type="entry name" value="MANNOSYL-D-GLYCERATE TRANSPORT_METABOLISM SYSTEM REPRESSOR MNGR-RELATED"/>
    <property type="match status" value="1"/>
</dbReference>
<gene>
    <name evidence="5" type="ORF">AVL62_00755</name>
</gene>
<dbReference type="PRINTS" id="PR00035">
    <property type="entry name" value="HTHGNTR"/>
</dbReference>
<dbReference type="InterPro" id="IPR028978">
    <property type="entry name" value="Chorismate_lyase_/UTRA_dom_sf"/>
</dbReference>
<accession>A0A0W8I6M3</accession>
<keyword evidence="3" id="KW-0804">Transcription</keyword>
<feature type="domain" description="HTH gntR-type" evidence="4">
    <location>
        <begin position="1"/>
        <end position="50"/>
    </location>
</feature>
<sequence>MRPGEPLPAERDLAAHLGVARMTLRRVVESLVADHRLIRRPGAGTFVAPERVDQQLSATSFSTDMRSRGMTPGAHTVWARQQPAGMMLASVLGVDPTSAVIHVRRVRTADGEPMALEDLHVPADLVPGLTGADLEDASFYQLLEARYGLTISAGTQTIEPHLVTADEAEQLHTTAGSPAFLFERTSRVADGQVAEFVRSVYRGDRYRILVDLFPAASGGRP</sequence>
<dbReference type="PANTHER" id="PTHR44846">
    <property type="entry name" value="MANNOSYL-D-GLYCERATE TRANSPORT/METABOLISM SYSTEM REPRESSOR MNGR-RELATED"/>
    <property type="match status" value="1"/>
</dbReference>
<dbReference type="SMART" id="SM00866">
    <property type="entry name" value="UTRA"/>
    <property type="match status" value="1"/>
</dbReference>
<keyword evidence="6" id="KW-1185">Reference proteome</keyword>
<dbReference type="Pfam" id="PF00392">
    <property type="entry name" value="GntR"/>
    <property type="match status" value="1"/>
</dbReference>
<evidence type="ECO:0000313" key="6">
    <source>
        <dbReference type="Proteomes" id="UP000054837"/>
    </source>
</evidence>
<dbReference type="GO" id="GO:0045892">
    <property type="term" value="P:negative regulation of DNA-templated transcription"/>
    <property type="evidence" value="ECO:0007669"/>
    <property type="project" value="TreeGrafter"/>
</dbReference>
<dbReference type="Gene3D" id="3.40.1410.10">
    <property type="entry name" value="Chorismate lyase-like"/>
    <property type="match status" value="1"/>
</dbReference>
<comment type="caution">
    <text evidence="5">The sequence shown here is derived from an EMBL/GenBank/DDBJ whole genome shotgun (WGS) entry which is preliminary data.</text>
</comment>
<protein>
    <recommendedName>
        <fullName evidence="4">HTH gntR-type domain-containing protein</fullName>
    </recommendedName>
</protein>
<dbReference type="Gene3D" id="1.10.10.10">
    <property type="entry name" value="Winged helix-like DNA-binding domain superfamily/Winged helix DNA-binding domain"/>
    <property type="match status" value="1"/>
</dbReference>
<evidence type="ECO:0000259" key="4">
    <source>
        <dbReference type="PROSITE" id="PS50949"/>
    </source>
</evidence>
<evidence type="ECO:0000313" key="5">
    <source>
        <dbReference type="EMBL" id="KUG53777.1"/>
    </source>
</evidence>
<dbReference type="GO" id="GO:0003677">
    <property type="term" value="F:DNA binding"/>
    <property type="evidence" value="ECO:0007669"/>
    <property type="project" value="UniProtKB-KW"/>
</dbReference>
<evidence type="ECO:0000256" key="2">
    <source>
        <dbReference type="ARBA" id="ARBA00023125"/>
    </source>
</evidence>
<dbReference type="SMART" id="SM00345">
    <property type="entry name" value="HTH_GNTR"/>
    <property type="match status" value="1"/>
</dbReference>
<proteinExistence type="predicted"/>
<dbReference type="Proteomes" id="UP000054837">
    <property type="component" value="Unassembled WGS sequence"/>
</dbReference>
<dbReference type="Pfam" id="PF07702">
    <property type="entry name" value="UTRA"/>
    <property type="match status" value="1"/>
</dbReference>
<dbReference type="CDD" id="cd07377">
    <property type="entry name" value="WHTH_GntR"/>
    <property type="match status" value="1"/>
</dbReference>
<dbReference type="PROSITE" id="PS50949">
    <property type="entry name" value="HTH_GNTR"/>
    <property type="match status" value="1"/>
</dbReference>
<dbReference type="STRING" id="767452.AVL62_00755"/>
<dbReference type="InterPro" id="IPR050679">
    <property type="entry name" value="Bact_HTH_transcr_reg"/>
</dbReference>
<keyword evidence="1" id="KW-0805">Transcription regulation</keyword>
<dbReference type="SUPFAM" id="SSF64288">
    <property type="entry name" value="Chorismate lyase-like"/>
    <property type="match status" value="1"/>
</dbReference>
<dbReference type="InterPro" id="IPR036388">
    <property type="entry name" value="WH-like_DNA-bd_sf"/>
</dbReference>